<proteinExistence type="predicted"/>
<protein>
    <submittedName>
        <fullName evidence="6">Exosome complex component RRP42</fullName>
    </submittedName>
</protein>
<dbReference type="Pfam" id="PF01138">
    <property type="entry name" value="RNase_PH"/>
    <property type="match status" value="1"/>
</dbReference>
<dbReference type="PANTHER" id="PTHR11097">
    <property type="entry name" value="EXOSOME COMPLEX EXONUCLEASE RIBOSOMAL RNA PROCESSING PROTEIN"/>
    <property type="match status" value="1"/>
</dbReference>
<dbReference type="PANTHER" id="PTHR11097:SF8">
    <property type="entry name" value="EXOSOME COMPLEX COMPONENT RRP42"/>
    <property type="match status" value="1"/>
</dbReference>
<accession>A0A5Q0UFU3</accession>
<evidence type="ECO:0000256" key="3">
    <source>
        <dbReference type="ARBA" id="ARBA00022835"/>
    </source>
</evidence>
<dbReference type="SUPFAM" id="SSF55666">
    <property type="entry name" value="Ribonuclease PH domain 2-like"/>
    <property type="match status" value="1"/>
</dbReference>
<organism evidence="6 7">
    <name type="scientific">Candidatus Nanohalobium constans</name>
    <dbReference type="NCBI Taxonomy" id="2565781"/>
    <lineage>
        <taxon>Archaea</taxon>
        <taxon>Candidatus Nanohalarchaeota</taxon>
        <taxon>Candidatus Nanohalobia</taxon>
        <taxon>Candidatus Nanohalobiales</taxon>
        <taxon>Candidatus Nanohalobiaceae</taxon>
        <taxon>Candidatus Nanohalobium</taxon>
    </lineage>
</organism>
<dbReference type="GO" id="GO:0035925">
    <property type="term" value="F:mRNA 3'-UTR AU-rich region binding"/>
    <property type="evidence" value="ECO:0007669"/>
    <property type="project" value="TreeGrafter"/>
</dbReference>
<dbReference type="InterPro" id="IPR020568">
    <property type="entry name" value="Ribosomal_Su5_D2-typ_SF"/>
</dbReference>
<name>A0A5Q0UFU3_9ARCH</name>
<evidence type="ECO:0000256" key="2">
    <source>
        <dbReference type="ARBA" id="ARBA00022490"/>
    </source>
</evidence>
<dbReference type="InterPro" id="IPR001247">
    <property type="entry name" value="ExoRNase_PH_dom1"/>
</dbReference>
<keyword evidence="2" id="KW-0963">Cytoplasm</keyword>
<dbReference type="InterPro" id="IPR015847">
    <property type="entry name" value="ExoRNase_PH_dom2"/>
</dbReference>
<comment type="subcellular location">
    <subcellularLocation>
        <location evidence="1">Cytoplasm</location>
    </subcellularLocation>
</comment>
<dbReference type="EMBL" id="CP040089">
    <property type="protein sequence ID" value="QGA80457.1"/>
    <property type="molecule type" value="Genomic_DNA"/>
</dbReference>
<dbReference type="Pfam" id="PF03725">
    <property type="entry name" value="RNase_PH_C"/>
    <property type="match status" value="1"/>
</dbReference>
<dbReference type="KEGG" id="ncon:LC1Nh_0560"/>
<gene>
    <name evidence="6" type="primary">rrp42</name>
    <name evidence="6" type="ORF">LC1Nh_0560</name>
</gene>
<dbReference type="SUPFAM" id="SSF54211">
    <property type="entry name" value="Ribosomal protein S5 domain 2-like"/>
    <property type="match status" value="1"/>
</dbReference>
<feature type="domain" description="Exoribonuclease phosphorolytic" evidence="4">
    <location>
        <begin position="25"/>
        <end position="157"/>
    </location>
</feature>
<sequence>MQINTRTIKEMAEDGERLDGRDMDEYRDIELETDYIPTTAQGSAKVSIGDTQVIAGLSVEVEEPFPDQPNKGSIAVNAELAPMADREFEAGPPGEKGTELARVVDRGIRESEAVDFEELCITPGEEVMTIFIDLHILNNDGNLLDASALAAIAALQTGYLPDYNEEEGLDHDSEGRDIPMTKEPVMVTGRKIDDQLLWDTTSDEEEAQAARLSVTTTAEDKIVSMQKGGREELTHDEIREIMDQAESQTRKIREILHEETGE</sequence>
<keyword evidence="3" id="KW-0271">Exosome</keyword>
<dbReference type="InterPro" id="IPR050590">
    <property type="entry name" value="Exosome_comp_Rrp42_subfam"/>
</dbReference>
<dbReference type="InterPro" id="IPR036345">
    <property type="entry name" value="ExoRNase_PH_dom2_sf"/>
</dbReference>
<dbReference type="GeneID" id="42364945"/>
<evidence type="ECO:0000256" key="1">
    <source>
        <dbReference type="ARBA" id="ARBA00004496"/>
    </source>
</evidence>
<dbReference type="GO" id="GO:0000177">
    <property type="term" value="C:cytoplasmic exosome (RNase complex)"/>
    <property type="evidence" value="ECO:0007669"/>
    <property type="project" value="TreeGrafter"/>
</dbReference>
<evidence type="ECO:0000313" key="7">
    <source>
        <dbReference type="Proteomes" id="UP000377803"/>
    </source>
</evidence>
<dbReference type="Gene3D" id="3.30.230.70">
    <property type="entry name" value="GHMP Kinase, N-terminal domain"/>
    <property type="match status" value="1"/>
</dbReference>
<dbReference type="NCBIfam" id="NF003282">
    <property type="entry name" value="PRK04282.1-1"/>
    <property type="match status" value="1"/>
</dbReference>
<dbReference type="GO" id="GO:0016075">
    <property type="term" value="P:rRNA catabolic process"/>
    <property type="evidence" value="ECO:0007669"/>
    <property type="project" value="TreeGrafter"/>
</dbReference>
<dbReference type="OrthoDB" id="30932at2157"/>
<feature type="domain" description="Exoribonuclease phosphorolytic" evidence="5">
    <location>
        <begin position="184"/>
        <end position="247"/>
    </location>
</feature>
<evidence type="ECO:0000259" key="4">
    <source>
        <dbReference type="Pfam" id="PF01138"/>
    </source>
</evidence>
<evidence type="ECO:0000313" key="6">
    <source>
        <dbReference type="EMBL" id="QGA80457.1"/>
    </source>
</evidence>
<dbReference type="AlphaFoldDB" id="A0A5Q0UFU3"/>
<evidence type="ECO:0000259" key="5">
    <source>
        <dbReference type="Pfam" id="PF03725"/>
    </source>
</evidence>
<dbReference type="RefSeq" id="WP_153550197.1">
    <property type="nucleotide sequence ID" value="NZ_CP040089.1"/>
</dbReference>
<dbReference type="InterPro" id="IPR027408">
    <property type="entry name" value="PNPase/RNase_PH_dom_sf"/>
</dbReference>
<keyword evidence="7" id="KW-1185">Reference proteome</keyword>
<reference evidence="7" key="1">
    <citation type="submission" date="2019-05" db="EMBL/GenBank/DDBJ databases">
        <title>Candidatus Nanohalobium constans, a novel model system to study the DPANN nano-sized archaea: genomic and physiological characterization of a nanoarchaeon co-cultured with its chitinotrophic host.</title>
        <authorList>
            <person name="La Cono V."/>
            <person name="Arcadi E."/>
            <person name="Crisafi F."/>
            <person name="Denaro R."/>
            <person name="La Spada G."/>
            <person name="Messina E."/>
            <person name="Smedile F."/>
            <person name="Toshchakov S.V."/>
            <person name="Shevchenko M.A."/>
            <person name="Golyshin P.N."/>
            <person name="Golyshina O.V."/>
            <person name="Ferrer M."/>
            <person name="Rohde M."/>
            <person name="Mushegian A."/>
            <person name="Sorokin D.Y."/>
            <person name="Giuliano L."/>
            <person name="Yakimov M.M."/>
        </authorList>
    </citation>
    <scope>NUCLEOTIDE SEQUENCE [LARGE SCALE GENOMIC DNA]</scope>
    <source>
        <strain evidence="7">LC1Nh</strain>
    </source>
</reference>
<dbReference type="Proteomes" id="UP000377803">
    <property type="component" value="Chromosome"/>
</dbReference>